<dbReference type="Proteomes" id="UP000176803">
    <property type="component" value="Unassembled WGS sequence"/>
</dbReference>
<dbReference type="AlphaFoldDB" id="A0A1F7I5M0"/>
<gene>
    <name evidence="1" type="ORF">A3F03_03540</name>
</gene>
<accession>A0A1F7I5M0</accession>
<dbReference type="InterPro" id="IPR022148">
    <property type="entry name" value="CopG_antitoxin"/>
</dbReference>
<proteinExistence type="predicted"/>
<reference evidence="1 2" key="1">
    <citation type="journal article" date="2016" name="Nat. Commun.">
        <title>Thousands of microbial genomes shed light on interconnected biogeochemical processes in an aquifer system.</title>
        <authorList>
            <person name="Anantharaman K."/>
            <person name="Brown C.T."/>
            <person name="Hug L.A."/>
            <person name="Sharon I."/>
            <person name="Castelle C.J."/>
            <person name="Probst A.J."/>
            <person name="Thomas B.C."/>
            <person name="Singh A."/>
            <person name="Wilkins M.J."/>
            <person name="Karaoz U."/>
            <person name="Brodie E.L."/>
            <person name="Williams K.H."/>
            <person name="Hubbard S.S."/>
            <person name="Banfield J.F."/>
        </authorList>
    </citation>
    <scope>NUCLEOTIDE SEQUENCE [LARGE SCALE GENOMIC DNA]</scope>
</reference>
<dbReference type="EMBL" id="MGAC01000005">
    <property type="protein sequence ID" value="OGK38674.1"/>
    <property type="molecule type" value="Genomic_DNA"/>
</dbReference>
<protein>
    <submittedName>
        <fullName evidence="1">Uncharacterized protein</fullName>
    </submittedName>
</protein>
<evidence type="ECO:0000313" key="2">
    <source>
        <dbReference type="Proteomes" id="UP000176803"/>
    </source>
</evidence>
<evidence type="ECO:0000313" key="1">
    <source>
        <dbReference type="EMBL" id="OGK38674.1"/>
    </source>
</evidence>
<organism evidence="1 2">
    <name type="scientific">Candidatus Roizmanbacteria bacterium RIFCSPHIGHO2_12_FULL_41_11</name>
    <dbReference type="NCBI Taxonomy" id="1802052"/>
    <lineage>
        <taxon>Bacteria</taxon>
        <taxon>Candidatus Roizmaniibacteriota</taxon>
    </lineage>
</organism>
<comment type="caution">
    <text evidence="1">The sequence shown here is derived from an EMBL/GenBank/DDBJ whole genome shotgun (WGS) entry which is preliminary data.</text>
</comment>
<dbReference type="Pfam" id="PF12441">
    <property type="entry name" value="CopG_antitoxin"/>
    <property type="match status" value="1"/>
</dbReference>
<name>A0A1F7I5M0_9BACT</name>
<sequence>MTNTKTIRKQIPKFKSYQEEAKFWQTHSAADYLHEMKPVKVRFAKNLSQGITIRFDKRTLENLRETAHKKGMGPTTLARMWILEHLQKPA</sequence>